<sequence length="149" mass="15447">MRIWMISVLALILVVTASGCGKKKEEGTGTSASLGATTSVQPSAGAPAATSTGGNGEGTAAASPATGAAASATPNNEPPPVISRKQLDDLAIDSTYDDVVKIVGSKGKMIKEENGKKTYEFALKDEPNYFAQIVFFADGKISEKKIYMK</sequence>
<dbReference type="Proteomes" id="UP001649230">
    <property type="component" value="Chromosome"/>
</dbReference>
<evidence type="ECO:0000256" key="1">
    <source>
        <dbReference type="SAM" id="MobiDB-lite"/>
    </source>
</evidence>
<keyword evidence="3" id="KW-1185">Reference proteome</keyword>
<gene>
    <name evidence="2" type="ORF">L0M14_28060</name>
</gene>
<dbReference type="PROSITE" id="PS51257">
    <property type="entry name" value="PROKAR_LIPOPROTEIN"/>
    <property type="match status" value="1"/>
</dbReference>
<evidence type="ECO:0000313" key="2">
    <source>
        <dbReference type="EMBL" id="UJF33326.1"/>
    </source>
</evidence>
<organism evidence="2 3">
    <name type="scientific">Paenibacillus hexagrammi</name>
    <dbReference type="NCBI Taxonomy" id="2908839"/>
    <lineage>
        <taxon>Bacteria</taxon>
        <taxon>Bacillati</taxon>
        <taxon>Bacillota</taxon>
        <taxon>Bacilli</taxon>
        <taxon>Bacillales</taxon>
        <taxon>Paenibacillaceae</taxon>
        <taxon>Paenibacillus</taxon>
    </lineage>
</organism>
<accession>A0ABY3SHA7</accession>
<protein>
    <recommendedName>
        <fullName evidence="4">Lipoprotein</fullName>
    </recommendedName>
</protein>
<name>A0ABY3SHA7_9BACL</name>
<evidence type="ECO:0000313" key="3">
    <source>
        <dbReference type="Proteomes" id="UP001649230"/>
    </source>
</evidence>
<evidence type="ECO:0008006" key="4">
    <source>
        <dbReference type="Google" id="ProtNLM"/>
    </source>
</evidence>
<proteinExistence type="predicted"/>
<dbReference type="RefSeq" id="WP_235119670.1">
    <property type="nucleotide sequence ID" value="NZ_CP090978.1"/>
</dbReference>
<dbReference type="EMBL" id="CP090978">
    <property type="protein sequence ID" value="UJF33326.1"/>
    <property type="molecule type" value="Genomic_DNA"/>
</dbReference>
<feature type="region of interest" description="Disordered" evidence="1">
    <location>
        <begin position="21"/>
        <end position="83"/>
    </location>
</feature>
<feature type="compositionally biased region" description="Low complexity" evidence="1">
    <location>
        <begin position="28"/>
        <end position="74"/>
    </location>
</feature>
<reference evidence="2 3" key="1">
    <citation type="journal article" date="2024" name="Int. J. Syst. Evol. Microbiol.">
        <title>Paenibacillus hexagrammi sp. nov., a novel bacterium isolated from the gut content of Hexagrammos agrammus.</title>
        <authorList>
            <person name="Jung H.K."/>
            <person name="Kim D.G."/>
            <person name="Zin H."/>
            <person name="Park J."/>
            <person name="Jung H."/>
            <person name="Kim Y.O."/>
            <person name="Kong H.J."/>
            <person name="Kim J.W."/>
            <person name="Kim Y.S."/>
        </authorList>
    </citation>
    <scope>NUCLEOTIDE SEQUENCE [LARGE SCALE GENOMIC DNA]</scope>
    <source>
        <strain evidence="2 3">YPD9-1</strain>
    </source>
</reference>